<gene>
    <name evidence="1" type="ORF">Bpfe_031024</name>
</gene>
<sequence>MERAKSHSRGKGKNARLGWIIEYNFDKSLEEYLKTQTAALNDDVQNLYLGIKKVREALQQKVINGEGSRDDIYAFRDYANLEMKAREKLDLEKDNFETFVVCFEKLLAWLPDIDENAATAFLSGDVAERVLEKARIEYGEIEENEFGS</sequence>
<dbReference type="EMBL" id="JASAOG010000440">
    <property type="protein sequence ID" value="KAK0039539.1"/>
    <property type="molecule type" value="Genomic_DNA"/>
</dbReference>
<keyword evidence="2" id="KW-1185">Reference proteome</keyword>
<evidence type="ECO:0000313" key="1">
    <source>
        <dbReference type="EMBL" id="KAK0039539.1"/>
    </source>
</evidence>
<evidence type="ECO:0000313" key="2">
    <source>
        <dbReference type="Proteomes" id="UP001233172"/>
    </source>
</evidence>
<comment type="caution">
    <text evidence="1">The sequence shown here is derived from an EMBL/GenBank/DDBJ whole genome shotgun (WGS) entry which is preliminary data.</text>
</comment>
<name>A0AAD8ANK7_BIOPF</name>
<organism evidence="1 2">
    <name type="scientific">Biomphalaria pfeifferi</name>
    <name type="common">Bloodfluke planorb</name>
    <name type="synonym">Freshwater snail</name>
    <dbReference type="NCBI Taxonomy" id="112525"/>
    <lineage>
        <taxon>Eukaryota</taxon>
        <taxon>Metazoa</taxon>
        <taxon>Spiralia</taxon>
        <taxon>Lophotrochozoa</taxon>
        <taxon>Mollusca</taxon>
        <taxon>Gastropoda</taxon>
        <taxon>Heterobranchia</taxon>
        <taxon>Euthyneura</taxon>
        <taxon>Panpulmonata</taxon>
        <taxon>Hygrophila</taxon>
        <taxon>Lymnaeoidea</taxon>
        <taxon>Planorbidae</taxon>
        <taxon>Biomphalaria</taxon>
    </lineage>
</organism>
<dbReference type="AlphaFoldDB" id="A0AAD8ANK7"/>
<reference evidence="1" key="2">
    <citation type="submission" date="2023-04" db="EMBL/GenBank/DDBJ databases">
        <authorList>
            <person name="Bu L."/>
            <person name="Lu L."/>
            <person name="Laidemitt M.R."/>
            <person name="Zhang S.M."/>
            <person name="Mutuku M."/>
            <person name="Mkoji G."/>
            <person name="Steinauer M."/>
            <person name="Loker E.S."/>
        </authorList>
    </citation>
    <scope>NUCLEOTIDE SEQUENCE</scope>
    <source>
        <strain evidence="1">KasaAsao</strain>
        <tissue evidence="1">Whole Snail</tissue>
    </source>
</reference>
<accession>A0AAD8ANK7</accession>
<proteinExistence type="predicted"/>
<protein>
    <submittedName>
        <fullName evidence="1">Uncharacterized protein</fullName>
    </submittedName>
</protein>
<reference evidence="1" key="1">
    <citation type="journal article" date="2023" name="PLoS Negl. Trop. Dis.">
        <title>A genome sequence for Biomphalaria pfeifferi, the major vector snail for the human-infecting parasite Schistosoma mansoni.</title>
        <authorList>
            <person name="Bu L."/>
            <person name="Lu L."/>
            <person name="Laidemitt M.R."/>
            <person name="Zhang S.M."/>
            <person name="Mutuku M."/>
            <person name="Mkoji G."/>
            <person name="Steinauer M."/>
            <person name="Loker E.S."/>
        </authorList>
    </citation>
    <scope>NUCLEOTIDE SEQUENCE</scope>
    <source>
        <strain evidence="1">KasaAsao</strain>
    </source>
</reference>
<dbReference type="Proteomes" id="UP001233172">
    <property type="component" value="Unassembled WGS sequence"/>
</dbReference>